<dbReference type="EMBL" id="CP003001">
    <property type="protein sequence ID" value="AEM72835.1"/>
    <property type="molecule type" value="Genomic_DNA"/>
</dbReference>
<organism evidence="1 2">
    <name type="scientific">Caldicellulosiruptor acetigenus 6A</name>
    <dbReference type="NCBI Taxonomy" id="632516"/>
    <lineage>
        <taxon>Bacteria</taxon>
        <taxon>Bacillati</taxon>
        <taxon>Bacillota</taxon>
        <taxon>Bacillota incertae sedis</taxon>
        <taxon>Caldicellulosiruptorales</taxon>
        <taxon>Caldicellulosiruptoraceae</taxon>
        <taxon>Caldicellulosiruptor</taxon>
    </lineage>
</organism>
<dbReference type="KEGG" id="clc:Calla_0150"/>
<sequence>MMPWGFGPGFAGSSAGRGFGRGFARGFGGGGGFGRGLGICKWALLGSTSYAPYVKDALEFEKKMLEERINLIDSLLEDNTKKEEE</sequence>
<proteinExistence type="predicted"/>
<gene>
    <name evidence="1" type="ORF">Calla_0150</name>
</gene>
<evidence type="ECO:0000313" key="1">
    <source>
        <dbReference type="EMBL" id="AEM72835.1"/>
    </source>
</evidence>
<dbReference type="Proteomes" id="UP000009257">
    <property type="component" value="Chromosome"/>
</dbReference>
<protein>
    <submittedName>
        <fullName evidence="1">Uncharacterized protein</fullName>
    </submittedName>
</protein>
<dbReference type="AlphaFoldDB" id="G2PVU1"/>
<evidence type="ECO:0000313" key="2">
    <source>
        <dbReference type="Proteomes" id="UP000009257"/>
    </source>
</evidence>
<accession>G2PVU1</accession>
<name>G2PVU1_9FIRM</name>
<dbReference type="HOGENOM" id="CLU_2680747_0_0_9"/>
<reference evidence="1 2" key="1">
    <citation type="submission" date="2011-08" db="EMBL/GenBank/DDBJ databases">
        <title>Complete sequence of Caldicellulosiruptor lactoaceticus 6A.</title>
        <authorList>
            <consortium name="US DOE Joint Genome Institute"/>
            <person name="Lucas S."/>
            <person name="Han J."/>
            <person name="Lapidus A."/>
            <person name="Cheng J.-F."/>
            <person name="Goodwin L."/>
            <person name="Pitluck S."/>
            <person name="Peters L."/>
            <person name="Davenport K."/>
            <person name="Detter J.C."/>
            <person name="Han C."/>
            <person name="Tapia R."/>
            <person name="Land M."/>
            <person name="Hauser L."/>
            <person name="Kyrpides N."/>
            <person name="Ivanova N."/>
            <person name="Ovchinnikova G."/>
            <person name="Pagani I."/>
            <person name="Blumer-Schuette S.E."/>
            <person name="Kelly R.M."/>
            <person name="Woyke T."/>
        </authorList>
    </citation>
    <scope>NUCLEOTIDE SEQUENCE [LARGE SCALE GENOMIC DNA]</scope>
    <source>
        <strain evidence="1 2">6A</strain>
    </source>
</reference>